<name>A0AAV2NPU8_9HYME</name>
<evidence type="ECO:0000313" key="1">
    <source>
        <dbReference type="EMBL" id="CAL1681763.1"/>
    </source>
</evidence>
<organism evidence="1 2">
    <name type="scientific">Lasius platythorax</name>
    <dbReference type="NCBI Taxonomy" id="488582"/>
    <lineage>
        <taxon>Eukaryota</taxon>
        <taxon>Metazoa</taxon>
        <taxon>Ecdysozoa</taxon>
        <taxon>Arthropoda</taxon>
        <taxon>Hexapoda</taxon>
        <taxon>Insecta</taxon>
        <taxon>Pterygota</taxon>
        <taxon>Neoptera</taxon>
        <taxon>Endopterygota</taxon>
        <taxon>Hymenoptera</taxon>
        <taxon>Apocrita</taxon>
        <taxon>Aculeata</taxon>
        <taxon>Formicoidea</taxon>
        <taxon>Formicidae</taxon>
        <taxon>Formicinae</taxon>
        <taxon>Lasius</taxon>
        <taxon>Lasius</taxon>
    </lineage>
</organism>
<keyword evidence="2" id="KW-1185">Reference proteome</keyword>
<proteinExistence type="predicted"/>
<sequence>MLTPSNVSGCSALEPLIVWLNKAEENGSPSERGWTLMNSTMLRARLTAIITVGLGRDGRLFTGQPSMDDRRRSK</sequence>
<dbReference type="Proteomes" id="UP001497644">
    <property type="component" value="Chromosome 3"/>
</dbReference>
<reference evidence="1" key="1">
    <citation type="submission" date="2024-04" db="EMBL/GenBank/DDBJ databases">
        <authorList>
            <consortium name="Molecular Ecology Group"/>
        </authorList>
    </citation>
    <scope>NUCLEOTIDE SEQUENCE</scope>
</reference>
<dbReference type="AlphaFoldDB" id="A0AAV2NPU8"/>
<protein>
    <submittedName>
        <fullName evidence="1">Uncharacterized protein</fullName>
    </submittedName>
</protein>
<gene>
    <name evidence="1" type="ORF">LPLAT_LOCUS7709</name>
</gene>
<evidence type="ECO:0000313" key="2">
    <source>
        <dbReference type="Proteomes" id="UP001497644"/>
    </source>
</evidence>
<dbReference type="EMBL" id="OZ034826">
    <property type="protein sequence ID" value="CAL1681763.1"/>
    <property type="molecule type" value="Genomic_DNA"/>
</dbReference>
<accession>A0AAV2NPU8</accession>